<protein>
    <submittedName>
        <fullName evidence="1">Uncharacterized protein</fullName>
    </submittedName>
</protein>
<organism evidence="1 2">
    <name type="scientific">Mytilus galloprovincialis</name>
    <name type="common">Mediterranean mussel</name>
    <dbReference type="NCBI Taxonomy" id="29158"/>
    <lineage>
        <taxon>Eukaryota</taxon>
        <taxon>Metazoa</taxon>
        <taxon>Spiralia</taxon>
        <taxon>Lophotrochozoa</taxon>
        <taxon>Mollusca</taxon>
        <taxon>Bivalvia</taxon>
        <taxon>Autobranchia</taxon>
        <taxon>Pteriomorphia</taxon>
        <taxon>Mytilida</taxon>
        <taxon>Mytiloidea</taxon>
        <taxon>Mytilidae</taxon>
        <taxon>Mytilinae</taxon>
        <taxon>Mytilus</taxon>
    </lineage>
</organism>
<dbReference type="EMBL" id="UYJE01000511">
    <property type="protein sequence ID" value="VDH93844.1"/>
    <property type="molecule type" value="Genomic_DNA"/>
</dbReference>
<gene>
    <name evidence="1" type="ORF">MGAL_10B063263</name>
</gene>
<reference evidence="1" key="1">
    <citation type="submission" date="2018-11" db="EMBL/GenBank/DDBJ databases">
        <authorList>
            <person name="Alioto T."/>
            <person name="Alioto T."/>
        </authorList>
    </citation>
    <scope>NUCLEOTIDE SEQUENCE</scope>
</reference>
<keyword evidence="2" id="KW-1185">Reference proteome</keyword>
<comment type="caution">
    <text evidence="1">The sequence shown here is derived from an EMBL/GenBank/DDBJ whole genome shotgun (WGS) entry which is preliminary data.</text>
</comment>
<dbReference type="AlphaFoldDB" id="A0A8B6BR20"/>
<evidence type="ECO:0000313" key="1">
    <source>
        <dbReference type="EMBL" id="VDH93844.1"/>
    </source>
</evidence>
<sequence length="164" mass="19239">MTMLFIQNIWCVGMHYWGPRQLAIGAGYQLFRESNNPKCRKCRWLEKLKECIRNSHQGFKEQLRQFVQIRCRQEQQRITVVLNIFGIVHVHENGWKFGVQLSPDENSSATLSILKPKSADPSNSDDDFVRQSSMASMVMPVIRYPKRTRAVDMEVREKRRGRVI</sequence>
<dbReference type="Proteomes" id="UP000596742">
    <property type="component" value="Unassembled WGS sequence"/>
</dbReference>
<name>A0A8B6BR20_MYTGA</name>
<accession>A0A8B6BR20</accession>
<evidence type="ECO:0000313" key="2">
    <source>
        <dbReference type="Proteomes" id="UP000596742"/>
    </source>
</evidence>
<proteinExistence type="predicted"/>